<organism evidence="1">
    <name type="scientific">Anguilla anguilla</name>
    <name type="common">European freshwater eel</name>
    <name type="synonym">Muraena anguilla</name>
    <dbReference type="NCBI Taxonomy" id="7936"/>
    <lineage>
        <taxon>Eukaryota</taxon>
        <taxon>Metazoa</taxon>
        <taxon>Chordata</taxon>
        <taxon>Craniata</taxon>
        <taxon>Vertebrata</taxon>
        <taxon>Euteleostomi</taxon>
        <taxon>Actinopterygii</taxon>
        <taxon>Neopterygii</taxon>
        <taxon>Teleostei</taxon>
        <taxon>Anguilliformes</taxon>
        <taxon>Anguillidae</taxon>
        <taxon>Anguilla</taxon>
    </lineage>
</organism>
<proteinExistence type="predicted"/>
<sequence>MPANAFFVKRKLALRLNLSSVHRTFF</sequence>
<name>A0A0E9U2H4_ANGAN</name>
<reference evidence="1" key="2">
    <citation type="journal article" date="2015" name="Fish Shellfish Immunol.">
        <title>Early steps in the European eel (Anguilla anguilla)-Vibrio vulnificus interaction in the gills: Role of the RtxA13 toxin.</title>
        <authorList>
            <person name="Callol A."/>
            <person name="Pajuelo D."/>
            <person name="Ebbesson L."/>
            <person name="Teles M."/>
            <person name="MacKenzie S."/>
            <person name="Amaro C."/>
        </authorList>
    </citation>
    <scope>NUCLEOTIDE SEQUENCE</scope>
</reference>
<dbReference type="EMBL" id="GBXM01048645">
    <property type="protein sequence ID" value="JAH59932.1"/>
    <property type="molecule type" value="Transcribed_RNA"/>
</dbReference>
<evidence type="ECO:0000313" key="1">
    <source>
        <dbReference type="EMBL" id="JAH59932.1"/>
    </source>
</evidence>
<accession>A0A0E9U2H4</accession>
<protein>
    <submittedName>
        <fullName evidence="1">Uncharacterized protein</fullName>
    </submittedName>
</protein>
<reference evidence="1" key="1">
    <citation type="submission" date="2014-11" db="EMBL/GenBank/DDBJ databases">
        <authorList>
            <person name="Amaro Gonzalez C."/>
        </authorList>
    </citation>
    <scope>NUCLEOTIDE SEQUENCE</scope>
</reference>
<dbReference type="AlphaFoldDB" id="A0A0E9U2H4"/>